<dbReference type="GO" id="GO:0005886">
    <property type="term" value="C:plasma membrane"/>
    <property type="evidence" value="ECO:0007669"/>
    <property type="project" value="UniProtKB-SubCell"/>
</dbReference>
<keyword evidence="13" id="KW-0472">Membrane</keyword>
<evidence type="ECO:0000256" key="16">
    <source>
        <dbReference type="ARBA" id="ARBA00047899"/>
    </source>
</evidence>
<feature type="region of interest" description="Disordered" evidence="19">
    <location>
        <begin position="912"/>
        <end position="958"/>
    </location>
</feature>
<dbReference type="PROSITE" id="PS00107">
    <property type="entry name" value="PROTEIN_KINASE_ATP"/>
    <property type="match status" value="1"/>
</dbReference>
<dbReference type="GO" id="GO:0005524">
    <property type="term" value="F:ATP binding"/>
    <property type="evidence" value="ECO:0007669"/>
    <property type="project" value="UniProtKB-UniRule"/>
</dbReference>
<dbReference type="PANTHER" id="PTHR46008">
    <property type="entry name" value="LEAF RUST 10 DISEASE-RESISTANCE LOCUS RECEPTOR-LIKE PROTEIN KINASE-LIKE 1.4"/>
    <property type="match status" value="1"/>
</dbReference>
<sequence length="1019" mass="113683">MTKPIEEESETSSHIVPPLPPIYPHDNSSKIEIKLDGSNYSLWSKFVEIFVAGKDKYGFLTGESVKPATTSSTYRRWLADNALVQGWLLGSMTPKIMGMFIRLPTAQAIWEAVARTYYDGADQSIIYELNSKAFHMRQSGRLISEYYGELNTIWQELDHRCPNDMTDATDVVRLNDRIEKQRVYMFLAGLDPEFDKVRADVLRMDPFPSVEGAFAYVRREAQRQATMLAPPQVSDSSALLINKGNSGDRKCTHCGQKNHIRDACWRLNGYPEWFLEKRKKGPSKNGTASLASSSGTSSSTLQGNICDSQNQFSNSGNSGMALASYLVLFLLSIQSLLSLPEEDFNPRCPPIPCGNLGFLSFPFYKGTNPECGLFIVDKCNEPGNGKNTEFGLKLGFGIGGPVLLIVALSIYITQRRRKGKYASPNSRYTSSDPSSKSDLEAASAYFGVPVFSYSELAEATNNFNHEKELGDGGFGTVYYGKLRDGREVAVKRLYEHNYRRVEQFMNEIEILTRLRHKNLVSLYGCTSRHSQGLLLVYEFIPNGTIAGHLHGDQANPCLLTWPIRMNIAIETASALAYLHASDIIHRDVKTNNILLDNNFCVKVADFGLSRLFPTDVTHVSTAPQGTPGYVDPEYHQCYQLTDKSDVYSFGVVLIELISSMPAVDISRHRHEINLANLAINRIQKQAIDELVDPCLGFHSDDEVKSTATSVAELAFLCLQQIKEMRPSMDVVLEELQRIKSGECKPENLTREDDDDKKELKSMQQPPPSPPHCEESALLKNIKLPPSPISVTENWISNDTTPNEGNPNYEEKSPKVESDVPISLNVPISLSPKSDVPIVPTNLSSKVESEVPSSLTEKIESTLKVYERRNKGKEKHGESVPIQVAQPLTSPSPTLVHQSDSEVKNAPEVIPKHSTLSNDLSSENHTDSDPGLSTRRYPSREHRPPLRFGFTPEQPTTDSSKALYSITDYTSTHRLSETFKAFAHQLSSVSIPSKLQDALTDQNWVRAMDEEMKALQKNCT</sequence>
<evidence type="ECO:0000256" key="14">
    <source>
        <dbReference type="ARBA" id="ARBA00023170"/>
    </source>
</evidence>
<proteinExistence type="predicted"/>
<evidence type="ECO:0000256" key="5">
    <source>
        <dbReference type="ARBA" id="ARBA00022553"/>
    </source>
</evidence>
<evidence type="ECO:0000256" key="1">
    <source>
        <dbReference type="ARBA" id="ARBA00004251"/>
    </source>
</evidence>
<evidence type="ECO:0000256" key="7">
    <source>
        <dbReference type="ARBA" id="ARBA00022692"/>
    </source>
</evidence>
<name>A0AA39UVH6_ACESA</name>
<dbReference type="EMBL" id="JAUESC010000387">
    <property type="protein sequence ID" value="KAK0574449.1"/>
    <property type="molecule type" value="Genomic_DNA"/>
</dbReference>
<keyword evidence="15" id="KW-0325">Glycoprotein</keyword>
<feature type="region of interest" description="Disordered" evidence="19">
    <location>
        <begin position="1"/>
        <end position="21"/>
    </location>
</feature>
<dbReference type="InterPro" id="IPR000719">
    <property type="entry name" value="Prot_kinase_dom"/>
</dbReference>
<dbReference type="PROSITE" id="PS50011">
    <property type="entry name" value="PROTEIN_KINASE_DOM"/>
    <property type="match status" value="1"/>
</dbReference>
<keyword evidence="7" id="KW-0812">Transmembrane</keyword>
<keyword evidence="10" id="KW-0418">Kinase</keyword>
<keyword evidence="11 18" id="KW-0067">ATP-binding</keyword>
<reference evidence="21" key="1">
    <citation type="journal article" date="2022" name="Plant J.">
        <title>Strategies of tolerance reflected in two North American maple genomes.</title>
        <authorList>
            <person name="McEvoy S.L."/>
            <person name="Sezen U.U."/>
            <person name="Trouern-Trend A."/>
            <person name="McMahon S.M."/>
            <person name="Schaberg P.G."/>
            <person name="Yang J."/>
            <person name="Wegrzyn J.L."/>
            <person name="Swenson N.G."/>
        </authorList>
    </citation>
    <scope>NUCLEOTIDE SEQUENCE</scope>
    <source>
        <strain evidence="21">NS2018</strain>
    </source>
</reference>
<dbReference type="SMART" id="SM00220">
    <property type="entry name" value="S_TKc"/>
    <property type="match status" value="1"/>
</dbReference>
<feature type="region of interest" description="Disordered" evidence="19">
    <location>
        <begin position="743"/>
        <end position="773"/>
    </location>
</feature>
<comment type="subcellular location">
    <subcellularLocation>
        <location evidence="1">Cell membrane</location>
        <topology evidence="1">Single-pass type I membrane protein</topology>
    </subcellularLocation>
</comment>
<evidence type="ECO:0000256" key="2">
    <source>
        <dbReference type="ARBA" id="ARBA00012513"/>
    </source>
</evidence>
<evidence type="ECO:0000256" key="4">
    <source>
        <dbReference type="ARBA" id="ARBA00022527"/>
    </source>
</evidence>
<keyword evidence="14" id="KW-0675">Receptor</keyword>
<dbReference type="PANTHER" id="PTHR46008:SF2">
    <property type="entry name" value="LEAF RUST 10 DISEASE-RESISTANCE LOCUS RECEPTOR-LIKE PROTEIN KINASE-LIKE 1.4"/>
    <property type="match status" value="1"/>
</dbReference>
<dbReference type="Gene3D" id="1.10.510.10">
    <property type="entry name" value="Transferase(Phosphotransferase) domain 1"/>
    <property type="match status" value="1"/>
</dbReference>
<evidence type="ECO:0000256" key="10">
    <source>
        <dbReference type="ARBA" id="ARBA00022777"/>
    </source>
</evidence>
<feature type="domain" description="Protein kinase" evidence="20">
    <location>
        <begin position="463"/>
        <end position="738"/>
    </location>
</feature>
<dbReference type="InterPro" id="IPR008271">
    <property type="entry name" value="Ser/Thr_kinase_AS"/>
</dbReference>
<evidence type="ECO:0000313" key="22">
    <source>
        <dbReference type="Proteomes" id="UP001168877"/>
    </source>
</evidence>
<comment type="caution">
    <text evidence="21">The sequence shown here is derived from an EMBL/GenBank/DDBJ whole genome shotgun (WGS) entry which is preliminary data.</text>
</comment>
<comment type="catalytic activity">
    <reaction evidence="16">
        <text>L-threonyl-[protein] + ATP = O-phospho-L-threonyl-[protein] + ADP + H(+)</text>
        <dbReference type="Rhea" id="RHEA:46608"/>
        <dbReference type="Rhea" id="RHEA-COMP:11060"/>
        <dbReference type="Rhea" id="RHEA-COMP:11605"/>
        <dbReference type="ChEBI" id="CHEBI:15378"/>
        <dbReference type="ChEBI" id="CHEBI:30013"/>
        <dbReference type="ChEBI" id="CHEBI:30616"/>
        <dbReference type="ChEBI" id="CHEBI:61977"/>
        <dbReference type="ChEBI" id="CHEBI:456216"/>
        <dbReference type="EC" id="2.7.11.1"/>
    </reaction>
</comment>
<dbReference type="FunFam" id="1.10.510.10:FF:000161">
    <property type="entry name" value="Wall-associated receptor kinase-like 20"/>
    <property type="match status" value="1"/>
</dbReference>
<dbReference type="Proteomes" id="UP001168877">
    <property type="component" value="Unassembled WGS sequence"/>
</dbReference>
<keyword evidence="4" id="KW-0723">Serine/threonine-protein kinase</keyword>
<evidence type="ECO:0000256" key="13">
    <source>
        <dbReference type="ARBA" id="ARBA00023136"/>
    </source>
</evidence>
<evidence type="ECO:0000259" key="20">
    <source>
        <dbReference type="PROSITE" id="PS50011"/>
    </source>
</evidence>
<dbReference type="InterPro" id="IPR011009">
    <property type="entry name" value="Kinase-like_dom_sf"/>
</dbReference>
<feature type="compositionally biased region" description="Low complexity" evidence="19">
    <location>
        <begin position="286"/>
        <end position="300"/>
    </location>
</feature>
<dbReference type="InterPro" id="IPR001245">
    <property type="entry name" value="Ser-Thr/Tyr_kinase_cat_dom"/>
</dbReference>
<keyword evidence="8" id="KW-0732">Signal</keyword>
<evidence type="ECO:0000256" key="18">
    <source>
        <dbReference type="PROSITE-ProRule" id="PRU10141"/>
    </source>
</evidence>
<gene>
    <name evidence="21" type="ORF">LWI29_023911</name>
</gene>
<dbReference type="AlphaFoldDB" id="A0AA39UVH6"/>
<evidence type="ECO:0000256" key="12">
    <source>
        <dbReference type="ARBA" id="ARBA00022989"/>
    </source>
</evidence>
<comment type="catalytic activity">
    <reaction evidence="17">
        <text>L-seryl-[protein] + ATP = O-phospho-L-seryl-[protein] + ADP + H(+)</text>
        <dbReference type="Rhea" id="RHEA:17989"/>
        <dbReference type="Rhea" id="RHEA-COMP:9863"/>
        <dbReference type="Rhea" id="RHEA-COMP:11604"/>
        <dbReference type="ChEBI" id="CHEBI:15378"/>
        <dbReference type="ChEBI" id="CHEBI:29999"/>
        <dbReference type="ChEBI" id="CHEBI:30616"/>
        <dbReference type="ChEBI" id="CHEBI:83421"/>
        <dbReference type="ChEBI" id="CHEBI:456216"/>
        <dbReference type="EC" id="2.7.11.1"/>
    </reaction>
</comment>
<reference evidence="21" key="2">
    <citation type="submission" date="2023-06" db="EMBL/GenBank/DDBJ databases">
        <authorList>
            <person name="Swenson N.G."/>
            <person name="Wegrzyn J.L."/>
            <person name="Mcevoy S.L."/>
        </authorList>
    </citation>
    <scope>NUCLEOTIDE SEQUENCE</scope>
    <source>
        <strain evidence="21">NS2018</strain>
        <tissue evidence="21">Leaf</tissue>
    </source>
</reference>
<dbReference type="PROSITE" id="PS00108">
    <property type="entry name" value="PROTEIN_KINASE_ST"/>
    <property type="match status" value="1"/>
</dbReference>
<keyword evidence="5" id="KW-0597">Phosphoprotein</keyword>
<organism evidence="21 22">
    <name type="scientific">Acer saccharum</name>
    <name type="common">Sugar maple</name>
    <dbReference type="NCBI Taxonomy" id="4024"/>
    <lineage>
        <taxon>Eukaryota</taxon>
        <taxon>Viridiplantae</taxon>
        <taxon>Streptophyta</taxon>
        <taxon>Embryophyta</taxon>
        <taxon>Tracheophyta</taxon>
        <taxon>Spermatophyta</taxon>
        <taxon>Magnoliopsida</taxon>
        <taxon>eudicotyledons</taxon>
        <taxon>Gunneridae</taxon>
        <taxon>Pentapetalae</taxon>
        <taxon>rosids</taxon>
        <taxon>malvids</taxon>
        <taxon>Sapindales</taxon>
        <taxon>Sapindaceae</taxon>
        <taxon>Hippocastanoideae</taxon>
        <taxon>Acereae</taxon>
        <taxon>Acer</taxon>
    </lineage>
</organism>
<evidence type="ECO:0000256" key="6">
    <source>
        <dbReference type="ARBA" id="ARBA00022679"/>
    </source>
</evidence>
<dbReference type="Gene3D" id="3.30.200.20">
    <property type="entry name" value="Phosphorylase Kinase, domain 1"/>
    <property type="match status" value="1"/>
</dbReference>
<feature type="region of interest" description="Disordered" evidence="19">
    <location>
        <begin position="279"/>
        <end position="300"/>
    </location>
</feature>
<keyword evidence="12" id="KW-1133">Transmembrane helix</keyword>
<evidence type="ECO:0000256" key="17">
    <source>
        <dbReference type="ARBA" id="ARBA00048679"/>
    </source>
</evidence>
<evidence type="ECO:0000256" key="19">
    <source>
        <dbReference type="SAM" id="MobiDB-lite"/>
    </source>
</evidence>
<feature type="region of interest" description="Disordered" evidence="19">
    <location>
        <begin position="790"/>
        <end position="816"/>
    </location>
</feature>
<dbReference type="Pfam" id="PF14244">
    <property type="entry name" value="Retrotran_gag_3"/>
    <property type="match status" value="1"/>
</dbReference>
<keyword evidence="6" id="KW-0808">Transferase</keyword>
<dbReference type="InterPro" id="IPR029472">
    <property type="entry name" value="Copia-like_N"/>
</dbReference>
<protein>
    <recommendedName>
        <fullName evidence="2">non-specific serine/threonine protein kinase</fullName>
        <ecNumber evidence="2">2.7.11.1</ecNumber>
    </recommendedName>
</protein>
<feature type="compositionally biased region" description="Polar residues" evidence="19">
    <location>
        <begin position="790"/>
        <end position="805"/>
    </location>
</feature>
<feature type="compositionally biased region" description="Basic and acidic residues" evidence="19">
    <location>
        <begin position="743"/>
        <end position="760"/>
    </location>
</feature>
<accession>A0AA39UVH6</accession>
<evidence type="ECO:0000256" key="8">
    <source>
        <dbReference type="ARBA" id="ARBA00022729"/>
    </source>
</evidence>
<keyword evidence="3" id="KW-1003">Cell membrane</keyword>
<keyword evidence="9 18" id="KW-0547">Nucleotide-binding</keyword>
<evidence type="ECO:0000256" key="15">
    <source>
        <dbReference type="ARBA" id="ARBA00023180"/>
    </source>
</evidence>
<evidence type="ECO:0000256" key="11">
    <source>
        <dbReference type="ARBA" id="ARBA00022840"/>
    </source>
</evidence>
<evidence type="ECO:0000256" key="9">
    <source>
        <dbReference type="ARBA" id="ARBA00022741"/>
    </source>
</evidence>
<dbReference type="Pfam" id="PF07714">
    <property type="entry name" value="PK_Tyr_Ser-Thr"/>
    <property type="match status" value="1"/>
</dbReference>
<dbReference type="SUPFAM" id="SSF56112">
    <property type="entry name" value="Protein kinase-like (PK-like)"/>
    <property type="match status" value="1"/>
</dbReference>
<dbReference type="GO" id="GO:0004674">
    <property type="term" value="F:protein serine/threonine kinase activity"/>
    <property type="evidence" value="ECO:0007669"/>
    <property type="project" value="UniProtKB-KW"/>
</dbReference>
<dbReference type="FunFam" id="3.30.200.20:FF:000214">
    <property type="entry name" value="WAK1-OsWAK receptor-like cytoplasmic kinase (OsWAK-RLCK)"/>
    <property type="match status" value="1"/>
</dbReference>
<keyword evidence="22" id="KW-1185">Reference proteome</keyword>
<feature type="binding site" evidence="18">
    <location>
        <position position="491"/>
    </location>
    <ligand>
        <name>ATP</name>
        <dbReference type="ChEBI" id="CHEBI:30616"/>
    </ligand>
</feature>
<dbReference type="InterPro" id="IPR017441">
    <property type="entry name" value="Protein_kinase_ATP_BS"/>
</dbReference>
<evidence type="ECO:0000256" key="3">
    <source>
        <dbReference type="ARBA" id="ARBA00022475"/>
    </source>
</evidence>
<dbReference type="EC" id="2.7.11.1" evidence="2"/>
<evidence type="ECO:0000313" key="21">
    <source>
        <dbReference type="EMBL" id="KAK0574449.1"/>
    </source>
</evidence>